<proteinExistence type="predicted"/>
<evidence type="ECO:0000313" key="3">
    <source>
        <dbReference type="EMBL" id="KAH9365016.1"/>
    </source>
</evidence>
<evidence type="ECO:0000256" key="1">
    <source>
        <dbReference type="SAM" id="MobiDB-lite"/>
    </source>
</evidence>
<dbReference type="Proteomes" id="UP000821853">
    <property type="component" value="Unassembled WGS sequence"/>
</dbReference>
<feature type="region of interest" description="Disordered" evidence="1">
    <location>
        <begin position="105"/>
        <end position="130"/>
    </location>
</feature>
<sequence>MSVYIAAYFDRYRAIASGIKFGGWATAGLIFPRAFEAILRTYGFAGVWILSAAVCMHATPLIMLFKNPPIITFRREEKQSPLSCHLRGTTTSPSKYCFTDEKIPQKGGLPQTNQTTAMKSKDVDLKGGKDAKIDPQTIIKSIDGKHHTPYKRQRSHFKATAR</sequence>
<keyword evidence="2" id="KW-1133">Transmembrane helix</keyword>
<dbReference type="VEuPathDB" id="VectorBase:HLOH_043932"/>
<gene>
    <name evidence="3" type="ORF">HPB48_016578</name>
</gene>
<feature type="transmembrane region" description="Helical" evidence="2">
    <location>
        <begin position="43"/>
        <end position="65"/>
    </location>
</feature>
<evidence type="ECO:0008006" key="5">
    <source>
        <dbReference type="Google" id="ProtNLM"/>
    </source>
</evidence>
<accession>A0A9J6FRX7</accession>
<keyword evidence="2" id="KW-0472">Membrane</keyword>
<name>A0A9J6FRX7_HAELO</name>
<protein>
    <recommendedName>
        <fullName evidence="5">Monocarboxylate transporter</fullName>
    </recommendedName>
</protein>
<keyword evidence="2" id="KW-0812">Transmembrane</keyword>
<organism evidence="3 4">
    <name type="scientific">Haemaphysalis longicornis</name>
    <name type="common">Bush tick</name>
    <dbReference type="NCBI Taxonomy" id="44386"/>
    <lineage>
        <taxon>Eukaryota</taxon>
        <taxon>Metazoa</taxon>
        <taxon>Ecdysozoa</taxon>
        <taxon>Arthropoda</taxon>
        <taxon>Chelicerata</taxon>
        <taxon>Arachnida</taxon>
        <taxon>Acari</taxon>
        <taxon>Parasitiformes</taxon>
        <taxon>Ixodida</taxon>
        <taxon>Ixodoidea</taxon>
        <taxon>Ixodidae</taxon>
        <taxon>Haemaphysalinae</taxon>
        <taxon>Haemaphysalis</taxon>
    </lineage>
</organism>
<reference evidence="3 4" key="1">
    <citation type="journal article" date="2020" name="Cell">
        <title>Large-Scale Comparative Analyses of Tick Genomes Elucidate Their Genetic Diversity and Vector Capacities.</title>
        <authorList>
            <consortium name="Tick Genome and Microbiome Consortium (TIGMIC)"/>
            <person name="Jia N."/>
            <person name="Wang J."/>
            <person name="Shi W."/>
            <person name="Du L."/>
            <person name="Sun Y."/>
            <person name="Zhan W."/>
            <person name="Jiang J.F."/>
            <person name="Wang Q."/>
            <person name="Zhang B."/>
            <person name="Ji P."/>
            <person name="Bell-Sakyi L."/>
            <person name="Cui X.M."/>
            <person name="Yuan T.T."/>
            <person name="Jiang B.G."/>
            <person name="Yang W.F."/>
            <person name="Lam T.T."/>
            <person name="Chang Q.C."/>
            <person name="Ding S.J."/>
            <person name="Wang X.J."/>
            <person name="Zhu J.G."/>
            <person name="Ruan X.D."/>
            <person name="Zhao L."/>
            <person name="Wei J.T."/>
            <person name="Ye R.Z."/>
            <person name="Que T.C."/>
            <person name="Du C.H."/>
            <person name="Zhou Y.H."/>
            <person name="Cheng J.X."/>
            <person name="Dai P.F."/>
            <person name="Guo W.B."/>
            <person name="Han X.H."/>
            <person name="Huang E.J."/>
            <person name="Li L.F."/>
            <person name="Wei W."/>
            <person name="Gao Y.C."/>
            <person name="Liu J.Z."/>
            <person name="Shao H.Z."/>
            <person name="Wang X."/>
            <person name="Wang C.C."/>
            <person name="Yang T.C."/>
            <person name="Huo Q.B."/>
            <person name="Li W."/>
            <person name="Chen H.Y."/>
            <person name="Chen S.E."/>
            <person name="Zhou L.G."/>
            <person name="Ni X.B."/>
            <person name="Tian J.H."/>
            <person name="Sheng Y."/>
            <person name="Liu T."/>
            <person name="Pan Y.S."/>
            <person name="Xia L.Y."/>
            <person name="Li J."/>
            <person name="Zhao F."/>
            <person name="Cao W.C."/>
        </authorList>
    </citation>
    <scope>NUCLEOTIDE SEQUENCE [LARGE SCALE GENOMIC DNA]</scope>
    <source>
        <strain evidence="3">HaeL-2018</strain>
    </source>
</reference>
<comment type="caution">
    <text evidence="3">The sequence shown here is derived from an EMBL/GenBank/DDBJ whole genome shotgun (WGS) entry which is preliminary data.</text>
</comment>
<evidence type="ECO:0000313" key="4">
    <source>
        <dbReference type="Proteomes" id="UP000821853"/>
    </source>
</evidence>
<evidence type="ECO:0000256" key="2">
    <source>
        <dbReference type="SAM" id="Phobius"/>
    </source>
</evidence>
<feature type="transmembrane region" description="Helical" evidence="2">
    <location>
        <begin position="12"/>
        <end position="31"/>
    </location>
</feature>
<dbReference type="InterPro" id="IPR036259">
    <property type="entry name" value="MFS_trans_sf"/>
</dbReference>
<dbReference type="AlphaFoldDB" id="A0A9J6FRX7"/>
<feature type="compositionally biased region" description="Basic and acidic residues" evidence="1">
    <location>
        <begin position="119"/>
        <end position="130"/>
    </location>
</feature>
<dbReference type="EMBL" id="JABSTR010000003">
    <property type="protein sequence ID" value="KAH9365016.1"/>
    <property type="molecule type" value="Genomic_DNA"/>
</dbReference>
<feature type="region of interest" description="Disordered" evidence="1">
    <location>
        <begin position="142"/>
        <end position="162"/>
    </location>
</feature>
<dbReference type="OrthoDB" id="6416467at2759"/>
<dbReference type="SUPFAM" id="SSF103473">
    <property type="entry name" value="MFS general substrate transporter"/>
    <property type="match status" value="1"/>
</dbReference>
<feature type="compositionally biased region" description="Basic residues" evidence="1">
    <location>
        <begin position="147"/>
        <end position="162"/>
    </location>
</feature>
<keyword evidence="4" id="KW-1185">Reference proteome</keyword>